<dbReference type="GO" id="GO:0016491">
    <property type="term" value="F:oxidoreductase activity"/>
    <property type="evidence" value="ECO:0007669"/>
    <property type="project" value="UniProtKB-KW"/>
</dbReference>
<dbReference type="AlphaFoldDB" id="A0A5C6XCX0"/>
<dbReference type="InterPro" id="IPR051460">
    <property type="entry name" value="HdrC_iron-sulfur_subunit"/>
</dbReference>
<evidence type="ECO:0000256" key="1">
    <source>
        <dbReference type="ARBA" id="ARBA00022485"/>
    </source>
</evidence>
<dbReference type="EMBL" id="VOSM01000011">
    <property type="protein sequence ID" value="TXD34932.1"/>
    <property type="molecule type" value="Genomic_DNA"/>
</dbReference>
<dbReference type="Gene3D" id="1.10.1060.10">
    <property type="entry name" value="Alpha-helical ferredoxin"/>
    <property type="match status" value="1"/>
</dbReference>
<dbReference type="InterPro" id="IPR017896">
    <property type="entry name" value="4Fe4S_Fe-S-bd"/>
</dbReference>
<reference evidence="9 10" key="1">
    <citation type="submission" date="2019-08" db="EMBL/GenBank/DDBJ databases">
        <title>Bradymonadales sp. TMQ4.</title>
        <authorList>
            <person name="Liang Q."/>
        </authorList>
    </citation>
    <scope>NUCLEOTIDE SEQUENCE [LARGE SCALE GENOMIC DNA]</scope>
    <source>
        <strain evidence="9 10">TMQ4</strain>
    </source>
</reference>
<evidence type="ECO:0000256" key="2">
    <source>
        <dbReference type="ARBA" id="ARBA00022723"/>
    </source>
</evidence>
<dbReference type="GO" id="GO:0051539">
    <property type="term" value="F:4 iron, 4 sulfur cluster binding"/>
    <property type="evidence" value="ECO:0007669"/>
    <property type="project" value="UniProtKB-KW"/>
</dbReference>
<keyword evidence="3" id="KW-0560">Oxidoreductase</keyword>
<dbReference type="RefSeq" id="WP_146982739.1">
    <property type="nucleotide sequence ID" value="NZ_VOSM01000011.1"/>
</dbReference>
<accession>A0A5C6XCX0</accession>
<evidence type="ECO:0000256" key="6">
    <source>
        <dbReference type="SAM" id="MobiDB-lite"/>
    </source>
</evidence>
<dbReference type="InterPro" id="IPR004017">
    <property type="entry name" value="Cys_rich_dom"/>
</dbReference>
<dbReference type="PANTHER" id="PTHR43255">
    <property type="entry name" value="IRON-SULFUR-BINDING OXIDOREDUCTASE FADF-RELATED-RELATED"/>
    <property type="match status" value="1"/>
</dbReference>
<feature type="domain" description="Cysteine-rich" evidence="7">
    <location>
        <begin position="295"/>
        <end position="383"/>
    </location>
</feature>
<dbReference type="PANTHER" id="PTHR43255:SF1">
    <property type="entry name" value="IRON-SULFUR-BINDING OXIDOREDUCTASE FADF-RELATED"/>
    <property type="match status" value="1"/>
</dbReference>
<evidence type="ECO:0000313" key="10">
    <source>
        <dbReference type="Proteomes" id="UP000321412"/>
    </source>
</evidence>
<dbReference type="GO" id="GO:0005886">
    <property type="term" value="C:plasma membrane"/>
    <property type="evidence" value="ECO:0007669"/>
    <property type="project" value="TreeGrafter"/>
</dbReference>
<dbReference type="GO" id="GO:0046872">
    <property type="term" value="F:metal ion binding"/>
    <property type="evidence" value="ECO:0007669"/>
    <property type="project" value="UniProtKB-KW"/>
</dbReference>
<keyword evidence="2" id="KW-0479">Metal-binding</keyword>
<evidence type="ECO:0000256" key="5">
    <source>
        <dbReference type="ARBA" id="ARBA00023014"/>
    </source>
</evidence>
<gene>
    <name evidence="9" type="ORF">FRC98_17575</name>
</gene>
<sequence length="405" mass="43958">MRHDDAPPRGDAPPLTQAPQGDAPPAVRPTSTPDDIGRMSAYCTYCPKMCRFSCPASAAESRETVTPWGMMRLLELTRDQSVALSPEVAETFYHCTGCRRCQAFCRHDNDVPRALWLAREQAAEAGMVPPALGPLRESFAAHSRPYAGAVGWRPDPEVFDPESTVGFWPDCDTLQSNAGLIDRLGRLLERLLGQKVRLIGTGPDHLPVCCGFPLGATGDRPALDHHLQDRWPSLEGLTELYTDCPALRAWAEPGSSWPELSHGDPQRLKPTHLVEVLAEAIAKNPPAQKINLSEVMVHHSCMMTRQAALSAASLKVLRALGGTEPVAMMFDGVESECCGGQAVYRALEPEAANRQAARVADQLHQHPTATRQVSTAATCACALAEARDDLDITSLLELVCEAYAL</sequence>
<keyword evidence="1" id="KW-0004">4Fe-4S</keyword>
<dbReference type="Pfam" id="PF02754">
    <property type="entry name" value="CCG"/>
    <property type="match status" value="1"/>
</dbReference>
<evidence type="ECO:0000256" key="3">
    <source>
        <dbReference type="ARBA" id="ARBA00023002"/>
    </source>
</evidence>
<proteinExistence type="predicted"/>
<dbReference type="SUPFAM" id="SSF46548">
    <property type="entry name" value="alpha-helical ferredoxin"/>
    <property type="match status" value="1"/>
</dbReference>
<name>A0A5C6XCX0_9DELT</name>
<feature type="region of interest" description="Disordered" evidence="6">
    <location>
        <begin position="1"/>
        <end position="34"/>
    </location>
</feature>
<comment type="caution">
    <text evidence="9">The sequence shown here is derived from an EMBL/GenBank/DDBJ whole genome shotgun (WGS) entry which is preliminary data.</text>
</comment>
<feature type="domain" description="4Fe-4S ferredoxin-type" evidence="8">
    <location>
        <begin position="41"/>
        <end position="107"/>
    </location>
</feature>
<dbReference type="OrthoDB" id="5289041at2"/>
<organism evidence="9 10">
    <name type="scientific">Lujinxingia vulgaris</name>
    <dbReference type="NCBI Taxonomy" id="2600176"/>
    <lineage>
        <taxon>Bacteria</taxon>
        <taxon>Deltaproteobacteria</taxon>
        <taxon>Bradymonadales</taxon>
        <taxon>Lujinxingiaceae</taxon>
        <taxon>Lujinxingia</taxon>
    </lineage>
</organism>
<evidence type="ECO:0000259" key="8">
    <source>
        <dbReference type="Pfam" id="PF13183"/>
    </source>
</evidence>
<keyword evidence="10" id="KW-1185">Reference proteome</keyword>
<evidence type="ECO:0000256" key="4">
    <source>
        <dbReference type="ARBA" id="ARBA00023004"/>
    </source>
</evidence>
<evidence type="ECO:0000259" key="7">
    <source>
        <dbReference type="Pfam" id="PF02754"/>
    </source>
</evidence>
<keyword evidence="5" id="KW-0411">Iron-sulfur</keyword>
<evidence type="ECO:0000313" key="9">
    <source>
        <dbReference type="EMBL" id="TXD34932.1"/>
    </source>
</evidence>
<dbReference type="Proteomes" id="UP000321412">
    <property type="component" value="Unassembled WGS sequence"/>
</dbReference>
<protein>
    <submittedName>
        <fullName evidence="9">(Fe-S)-binding protein</fullName>
    </submittedName>
</protein>
<dbReference type="InterPro" id="IPR009051">
    <property type="entry name" value="Helical_ferredxn"/>
</dbReference>
<keyword evidence="4" id="KW-0408">Iron</keyword>
<dbReference type="Pfam" id="PF13183">
    <property type="entry name" value="Fer4_8"/>
    <property type="match status" value="1"/>
</dbReference>